<dbReference type="EMBL" id="CM055757">
    <property type="protein sequence ID" value="KAJ7988886.1"/>
    <property type="molecule type" value="Genomic_DNA"/>
</dbReference>
<reference evidence="1" key="1">
    <citation type="submission" date="2021-05" db="EMBL/GenBank/DDBJ databases">
        <authorList>
            <person name="Pan Q."/>
            <person name="Jouanno E."/>
            <person name="Zahm M."/>
            <person name="Klopp C."/>
            <person name="Cabau C."/>
            <person name="Louis A."/>
            <person name="Berthelot C."/>
            <person name="Parey E."/>
            <person name="Roest Crollius H."/>
            <person name="Montfort J."/>
            <person name="Robinson-Rechavi M."/>
            <person name="Bouchez O."/>
            <person name="Lampietro C."/>
            <person name="Lopez Roques C."/>
            <person name="Donnadieu C."/>
            <person name="Postlethwait J."/>
            <person name="Bobe J."/>
            <person name="Dillon D."/>
            <person name="Chandos A."/>
            <person name="von Hippel F."/>
            <person name="Guiguen Y."/>
        </authorList>
    </citation>
    <scope>NUCLEOTIDE SEQUENCE</scope>
    <source>
        <strain evidence="1">YG-Jan2019</strain>
    </source>
</reference>
<sequence length="106" mass="11625">MSSHGALCFVETMGVAPGPTWHVRDRRVIGPRPQEYRCGSPALINRTLLVAAWAAWRIDRDRVDGYQRGWKGTDGESVQGLPRRGGHTFIQLPGSMILQGGGISAR</sequence>
<proteinExistence type="predicted"/>
<comment type="caution">
    <text evidence="1">The sequence shown here is derived from an EMBL/GenBank/DDBJ whole genome shotgun (WGS) entry which is preliminary data.</text>
</comment>
<evidence type="ECO:0000313" key="2">
    <source>
        <dbReference type="Proteomes" id="UP001157502"/>
    </source>
</evidence>
<organism evidence="1 2">
    <name type="scientific">Dallia pectoralis</name>
    <name type="common">Alaska blackfish</name>
    <dbReference type="NCBI Taxonomy" id="75939"/>
    <lineage>
        <taxon>Eukaryota</taxon>
        <taxon>Metazoa</taxon>
        <taxon>Chordata</taxon>
        <taxon>Craniata</taxon>
        <taxon>Vertebrata</taxon>
        <taxon>Euteleostomi</taxon>
        <taxon>Actinopterygii</taxon>
        <taxon>Neopterygii</taxon>
        <taxon>Teleostei</taxon>
        <taxon>Protacanthopterygii</taxon>
        <taxon>Esociformes</taxon>
        <taxon>Umbridae</taxon>
        <taxon>Dallia</taxon>
    </lineage>
</organism>
<evidence type="ECO:0000313" key="1">
    <source>
        <dbReference type="EMBL" id="KAJ7988886.1"/>
    </source>
</evidence>
<keyword evidence="2" id="KW-1185">Reference proteome</keyword>
<accession>A0ACC2FC00</accession>
<name>A0ACC2FC00_DALPE</name>
<gene>
    <name evidence="1" type="ORF">DPEC_G00313840</name>
</gene>
<protein>
    <submittedName>
        <fullName evidence="1">Uncharacterized protein</fullName>
    </submittedName>
</protein>
<dbReference type="Proteomes" id="UP001157502">
    <property type="component" value="Chromosome 30"/>
</dbReference>